<evidence type="ECO:0000313" key="3">
    <source>
        <dbReference type="EMBL" id="CAJ2513643.1"/>
    </source>
</evidence>
<organism evidence="3 4">
    <name type="scientific">Anthostomella pinea</name>
    <dbReference type="NCBI Taxonomy" id="933095"/>
    <lineage>
        <taxon>Eukaryota</taxon>
        <taxon>Fungi</taxon>
        <taxon>Dikarya</taxon>
        <taxon>Ascomycota</taxon>
        <taxon>Pezizomycotina</taxon>
        <taxon>Sordariomycetes</taxon>
        <taxon>Xylariomycetidae</taxon>
        <taxon>Xylariales</taxon>
        <taxon>Xylariaceae</taxon>
        <taxon>Anthostomella</taxon>
    </lineage>
</organism>
<comment type="caution">
    <text evidence="3">The sequence shown here is derived from an EMBL/GenBank/DDBJ whole genome shotgun (WGS) entry which is preliminary data.</text>
</comment>
<evidence type="ECO:0000313" key="4">
    <source>
        <dbReference type="Proteomes" id="UP001295740"/>
    </source>
</evidence>
<name>A0AAI8VYY2_9PEZI</name>
<evidence type="ECO:0000256" key="1">
    <source>
        <dbReference type="SAM" id="Phobius"/>
    </source>
</evidence>
<evidence type="ECO:0000259" key="2">
    <source>
        <dbReference type="Pfam" id="PF24840"/>
    </source>
</evidence>
<dbReference type="Proteomes" id="UP001295740">
    <property type="component" value="Unassembled WGS sequence"/>
</dbReference>
<accession>A0AAI8VYY2</accession>
<keyword evidence="1" id="KW-0472">Membrane</keyword>
<gene>
    <name evidence="3" type="ORF">KHLLAP_LOCUS14111</name>
</gene>
<keyword evidence="1" id="KW-0812">Transmembrane</keyword>
<dbReference type="Pfam" id="PF24840">
    <property type="entry name" value="NTF2_SigF"/>
    <property type="match status" value="1"/>
</dbReference>
<feature type="domain" description="SigF-like NTF2-like" evidence="2">
    <location>
        <begin position="1"/>
        <end position="127"/>
    </location>
</feature>
<protein>
    <submittedName>
        <fullName evidence="3">Uu.00g017620.m01.CDS01</fullName>
    </submittedName>
</protein>
<reference evidence="3" key="1">
    <citation type="submission" date="2023-10" db="EMBL/GenBank/DDBJ databases">
        <authorList>
            <person name="Hackl T."/>
        </authorList>
    </citation>
    <scope>NUCLEOTIDE SEQUENCE</scope>
</reference>
<keyword evidence="4" id="KW-1185">Reference proteome</keyword>
<keyword evidence="1" id="KW-1133">Transmembrane helix</keyword>
<feature type="transmembrane region" description="Helical" evidence="1">
    <location>
        <begin position="212"/>
        <end position="233"/>
    </location>
</feature>
<dbReference type="AlphaFoldDB" id="A0AAI8VYY2"/>
<dbReference type="EMBL" id="CAUWAG010000020">
    <property type="protein sequence ID" value="CAJ2513643.1"/>
    <property type="molecule type" value="Genomic_DNA"/>
</dbReference>
<proteinExistence type="predicted"/>
<sequence length="267" mass="31140">MDDPEAQFTGIVKALTEGPNKDQTDTLNDYFLRDAFFTHPFCRVPSFKNYRVPFTSWIIDSRWVVLMIYRWYHVLSPEIKLEVDSISFDKPNNLLYATMRQVFTIWFVPFSLWQAHVKLVTVLTLAHLPVDEEGRIILPPPPPPQHDDLHQHGQCQFGDEQCQFDADQHFHHQQYEDDHALAPHKHYFIQGQEDHYQPEEWLKFIAPWGASMLWMAWQLFASLVCVVGVRVVWPVFAPLRDRVFVYWNNDGSANGADGQSSAQKKGV</sequence>
<dbReference type="PANTHER" id="PTHR35393:SF1">
    <property type="entry name" value="SNOAL-LIKE DOMAIN-CONTAINING PROTEIN"/>
    <property type="match status" value="1"/>
</dbReference>
<dbReference type="PANTHER" id="PTHR35393">
    <property type="entry name" value="CHROMOSOME 1, WHOLE GENOME SHOTGUN SEQUENCE"/>
    <property type="match status" value="1"/>
</dbReference>
<dbReference type="InterPro" id="IPR057514">
    <property type="entry name" value="NTF2_SigF"/>
</dbReference>